<dbReference type="STRING" id="196164.gene:10741606"/>
<sequence>MMSFWNRVVAQYPLFADTLVPGPGARPITVEELAATGTVTAAVAKGQEIFEIAQPKHAGQLWFYTLCNAMVAPSVYAMVEFEQVPSLDLRQGQLHARDEFWFGFVPGAFLGPGEWRLAGQQYGEAIGVVVDKLCEVAGLRPAPLWAVAGDCLAIAASQAGEEAFEEELAREVATELIDGLATAASVPAPRFSADGRYKRAACCMIYHSPNAEMCTSCPHLR</sequence>
<dbReference type="GO" id="GO:0051537">
    <property type="term" value="F:2 iron, 2 sulfur cluster binding"/>
    <property type="evidence" value="ECO:0007669"/>
    <property type="project" value="InterPro"/>
</dbReference>
<dbReference type="Pfam" id="PF11575">
    <property type="entry name" value="FhuF_C"/>
    <property type="match status" value="1"/>
</dbReference>
<dbReference type="eggNOG" id="COG4114">
    <property type="taxonomic scope" value="Bacteria"/>
</dbReference>
<dbReference type="HOGENOM" id="CLU_085298_1_0_11"/>
<evidence type="ECO:0000259" key="1">
    <source>
        <dbReference type="Pfam" id="PF11575"/>
    </source>
</evidence>
<reference evidence="2 3" key="1">
    <citation type="journal article" date="2003" name="Genome Res.">
        <title>Comparative complete genome sequence analysis of the amino acid replacements responsible for the thermostability of Corynebacterium efficiens.</title>
        <authorList>
            <person name="Nishio Y."/>
            <person name="Nakamura Y."/>
            <person name="Kawarabayasi Y."/>
            <person name="Usuda Y."/>
            <person name="Kimura E."/>
            <person name="Sugimoto S."/>
            <person name="Matsui K."/>
            <person name="Yamagishi A."/>
            <person name="Kikuchi H."/>
            <person name="Ikeo K."/>
            <person name="Gojobori T."/>
        </authorList>
    </citation>
    <scope>NUCLEOTIDE SEQUENCE [LARGE SCALE GENOMIC DNA]</scope>
    <source>
        <strain evidence="3">DSM 44549 / YS-314 / AJ 12310 / JCM 11189 / NBRC 100395</strain>
    </source>
</reference>
<protein>
    <recommendedName>
        <fullName evidence="1">Ferric siderophore reductase C-terminal domain-containing protein</fullName>
    </recommendedName>
</protein>
<name>Q8FQC3_COREF</name>
<evidence type="ECO:0000313" key="2">
    <source>
        <dbReference type="EMBL" id="BAC18008.1"/>
    </source>
</evidence>
<dbReference type="EMBL" id="BA000035">
    <property type="protein sequence ID" value="BAC18008.1"/>
    <property type="molecule type" value="Genomic_DNA"/>
</dbReference>
<evidence type="ECO:0000313" key="3">
    <source>
        <dbReference type="Proteomes" id="UP000001409"/>
    </source>
</evidence>
<dbReference type="Proteomes" id="UP000001409">
    <property type="component" value="Chromosome"/>
</dbReference>
<dbReference type="InterPro" id="IPR024726">
    <property type="entry name" value="FhuF_C"/>
</dbReference>
<organism evidence="2 3">
    <name type="scientific">Corynebacterium efficiens (strain DSM 44549 / YS-314 / AJ 12310 / JCM 11189 / NBRC 100395)</name>
    <dbReference type="NCBI Taxonomy" id="196164"/>
    <lineage>
        <taxon>Bacteria</taxon>
        <taxon>Bacillati</taxon>
        <taxon>Actinomycetota</taxon>
        <taxon>Actinomycetes</taxon>
        <taxon>Mycobacteriales</taxon>
        <taxon>Corynebacteriaceae</taxon>
        <taxon>Corynebacterium</taxon>
    </lineage>
</organism>
<dbReference type="KEGG" id="cef:CE1198"/>
<proteinExistence type="predicted"/>
<dbReference type="AlphaFoldDB" id="Q8FQC3"/>
<accession>Q8FQC3</accession>
<feature type="domain" description="Ferric siderophore reductase C-terminal" evidence="1">
    <location>
        <begin position="199"/>
        <end position="219"/>
    </location>
</feature>
<keyword evidence="3" id="KW-1185">Reference proteome</keyword>